<feature type="region of interest" description="Disordered" evidence="5">
    <location>
        <begin position="275"/>
        <end position="369"/>
    </location>
</feature>
<reference evidence="9" key="1">
    <citation type="submission" date="2025-08" db="UniProtKB">
        <authorList>
            <consortium name="RefSeq"/>
        </authorList>
    </citation>
    <scope>IDENTIFICATION</scope>
</reference>
<evidence type="ECO:0000313" key="9">
    <source>
        <dbReference type="RefSeq" id="XP_034073128.1"/>
    </source>
</evidence>
<keyword evidence="3 6" id="KW-0472">Membrane</keyword>
<evidence type="ECO:0000256" key="3">
    <source>
        <dbReference type="ARBA" id="ARBA00023136"/>
    </source>
</evidence>
<dbReference type="KEGG" id="gacu:117546879"/>
<evidence type="ECO:0000256" key="6">
    <source>
        <dbReference type="SAM" id="Phobius"/>
    </source>
</evidence>
<name>A0A6P8U8G8_GYMAC</name>
<dbReference type="InterPro" id="IPR013783">
    <property type="entry name" value="Ig-like_fold"/>
</dbReference>
<gene>
    <name evidence="9" type="primary">si:ch211-132g1.1</name>
</gene>
<keyword evidence="6" id="KW-1133">Transmembrane helix</keyword>
<dbReference type="SUPFAM" id="SSF48726">
    <property type="entry name" value="Immunoglobulin"/>
    <property type="match status" value="1"/>
</dbReference>
<dbReference type="Gene3D" id="2.60.40.10">
    <property type="entry name" value="Immunoglobulins"/>
    <property type="match status" value="2"/>
</dbReference>
<sequence length="369" mass="41781">MMMKMAMKMSAASVSLLLLCCYAFSSTDSQDTCDIYAATGDNVNVPLGPNHTLNDLERLKWTYNNDLIIFNWINKKMVQGKKEDIHENGSLWLKSVTVSNNGAYKPVVHTAGNKIGKELKTTSLCVLDRVPKPSVSVECKKNSVIFTCKFSKHSSDTVEWLNNDKVEAKYKGEWKVTKEAKQMQSDSFRCSVSTRLGVMKSDAVTQNCDKGEKSFWMGQIHILGTNIYIWIIVACGGGLVLLLIILVIICCVCTKWKNRRRRQEMRLEWTKKDLHNHQHAQTPPHDHPLLPPPHHHPPPQQQQQPAGHTGPRKHRSKRDPQQKPRVPEGHPEPSPRRAAQVPRPAEAVDEEQPPPLPQPRKKGPRAQRV</sequence>
<dbReference type="GO" id="GO:0016020">
    <property type="term" value="C:membrane"/>
    <property type="evidence" value="ECO:0007669"/>
    <property type="project" value="UniProtKB-SubCell"/>
</dbReference>
<dbReference type="GeneID" id="117546879"/>
<protein>
    <submittedName>
        <fullName evidence="9">T-cell surface antigen CD2</fullName>
    </submittedName>
</protein>
<feature type="compositionally biased region" description="Basic and acidic residues" evidence="5">
    <location>
        <begin position="318"/>
        <end position="335"/>
    </location>
</feature>
<dbReference type="PANTHER" id="PTHR12080">
    <property type="entry name" value="SIGNALING LYMPHOCYTIC ACTIVATION MOLECULE"/>
    <property type="match status" value="1"/>
</dbReference>
<accession>A0A6P8U8G8</accession>
<keyword evidence="8" id="KW-1185">Reference proteome</keyword>
<dbReference type="InterPro" id="IPR015631">
    <property type="entry name" value="CD2/SLAM_rcpt"/>
</dbReference>
<feature type="signal peptide" evidence="7">
    <location>
        <begin position="1"/>
        <end position="29"/>
    </location>
</feature>
<dbReference type="InterPro" id="IPR009854">
    <property type="entry name" value="Orthoreo_P10"/>
</dbReference>
<dbReference type="AlphaFoldDB" id="A0A6P8U8G8"/>
<feature type="compositionally biased region" description="Basic residues" evidence="5">
    <location>
        <begin position="359"/>
        <end position="369"/>
    </location>
</feature>
<feature type="chain" id="PRO_5027873876" evidence="7">
    <location>
        <begin position="30"/>
        <end position="369"/>
    </location>
</feature>
<dbReference type="InterPro" id="IPR036179">
    <property type="entry name" value="Ig-like_dom_sf"/>
</dbReference>
<feature type="transmembrane region" description="Helical" evidence="6">
    <location>
        <begin position="227"/>
        <end position="253"/>
    </location>
</feature>
<dbReference type="Gene3D" id="1.20.5.900">
    <property type="entry name" value="transmembrane domain of human cd4"/>
    <property type="match status" value="1"/>
</dbReference>
<dbReference type="RefSeq" id="XP_034073128.1">
    <property type="nucleotide sequence ID" value="XM_034217237.1"/>
</dbReference>
<dbReference type="Proteomes" id="UP000515161">
    <property type="component" value="Unplaced"/>
</dbReference>
<evidence type="ECO:0000256" key="2">
    <source>
        <dbReference type="ARBA" id="ARBA00022729"/>
    </source>
</evidence>
<dbReference type="InParanoid" id="A0A6P8U8G8"/>
<evidence type="ECO:0000256" key="1">
    <source>
        <dbReference type="ARBA" id="ARBA00004370"/>
    </source>
</evidence>
<evidence type="ECO:0000313" key="8">
    <source>
        <dbReference type="Proteomes" id="UP000515161"/>
    </source>
</evidence>
<evidence type="ECO:0000256" key="4">
    <source>
        <dbReference type="ARBA" id="ARBA00023180"/>
    </source>
</evidence>
<dbReference type="Pfam" id="PF07204">
    <property type="entry name" value="Orthoreo_P10"/>
    <property type="match status" value="1"/>
</dbReference>
<keyword evidence="4" id="KW-0325">Glycoprotein</keyword>
<dbReference type="PANTHER" id="PTHR12080:SF134">
    <property type="entry name" value="CD48 ANTIGEN"/>
    <property type="match status" value="1"/>
</dbReference>
<evidence type="ECO:0000256" key="5">
    <source>
        <dbReference type="SAM" id="MobiDB-lite"/>
    </source>
</evidence>
<keyword evidence="6" id="KW-0812">Transmembrane</keyword>
<dbReference type="OrthoDB" id="8963224at2759"/>
<evidence type="ECO:0000256" key="7">
    <source>
        <dbReference type="SAM" id="SignalP"/>
    </source>
</evidence>
<proteinExistence type="predicted"/>
<organism evidence="8 9">
    <name type="scientific">Gymnodraco acuticeps</name>
    <name type="common">Antarctic dragonfish</name>
    <dbReference type="NCBI Taxonomy" id="8218"/>
    <lineage>
        <taxon>Eukaryota</taxon>
        <taxon>Metazoa</taxon>
        <taxon>Chordata</taxon>
        <taxon>Craniata</taxon>
        <taxon>Vertebrata</taxon>
        <taxon>Euteleostomi</taxon>
        <taxon>Actinopterygii</taxon>
        <taxon>Neopterygii</taxon>
        <taxon>Teleostei</taxon>
        <taxon>Neoteleostei</taxon>
        <taxon>Acanthomorphata</taxon>
        <taxon>Eupercaria</taxon>
        <taxon>Perciformes</taxon>
        <taxon>Notothenioidei</taxon>
        <taxon>Bathydraconidae</taxon>
        <taxon>Gymnodraco</taxon>
    </lineage>
</organism>
<keyword evidence="2 7" id="KW-0732">Signal</keyword>
<comment type="subcellular location">
    <subcellularLocation>
        <location evidence="1">Membrane</location>
    </subcellularLocation>
</comment>